<evidence type="ECO:0000256" key="10">
    <source>
        <dbReference type="SAM" id="SignalP"/>
    </source>
</evidence>
<evidence type="ECO:0000313" key="13">
    <source>
        <dbReference type="EMBL" id="KAB7500858.1"/>
    </source>
</evidence>
<evidence type="ECO:0000313" key="14">
    <source>
        <dbReference type="Proteomes" id="UP000326759"/>
    </source>
</evidence>
<dbReference type="PANTHER" id="PTHR10083">
    <property type="entry name" value="KUNITZ-TYPE PROTEASE INHIBITOR-RELATED"/>
    <property type="match status" value="1"/>
</dbReference>
<feature type="domain" description="Pacifastin" evidence="12">
    <location>
        <begin position="81"/>
        <end position="114"/>
    </location>
</feature>
<proteinExistence type="inferred from homology"/>
<dbReference type="SUPFAM" id="SSF57283">
    <property type="entry name" value="PMP inhibitors"/>
    <property type="match status" value="1"/>
</dbReference>
<feature type="domain" description="BPTI/Kunitz inhibitor" evidence="11">
    <location>
        <begin position="117"/>
        <end position="167"/>
    </location>
</feature>
<evidence type="ECO:0000256" key="7">
    <source>
        <dbReference type="ARBA" id="ARBA00029459"/>
    </source>
</evidence>
<dbReference type="AlphaFoldDB" id="A0A5N5T4G2"/>
<feature type="chain" id="PRO_5024339459" evidence="10">
    <location>
        <begin position="21"/>
        <end position="173"/>
    </location>
</feature>
<dbReference type="PANTHER" id="PTHR10083:SF376">
    <property type="entry name" value="SERINE PEPTIDASE INHIBITOR, KUNITZ TYPE, 3"/>
    <property type="match status" value="1"/>
</dbReference>
<dbReference type="FunFam" id="4.10.410.10:FF:000020">
    <property type="entry name" value="Collagen, type VI, alpha 3"/>
    <property type="match status" value="1"/>
</dbReference>
<name>A0A5N5T4G2_9CRUS</name>
<dbReference type="EMBL" id="SEYY01012373">
    <property type="protein sequence ID" value="KAB7500858.1"/>
    <property type="molecule type" value="Genomic_DNA"/>
</dbReference>
<dbReference type="PROSITE" id="PS00280">
    <property type="entry name" value="BPTI_KUNITZ_1"/>
    <property type="match status" value="2"/>
</dbReference>
<gene>
    <name evidence="13" type="primary">G2</name>
    <name evidence="13" type="ORF">Anas_06865</name>
</gene>
<evidence type="ECO:0000259" key="12">
    <source>
        <dbReference type="PROSITE" id="PS51446"/>
    </source>
</evidence>
<keyword evidence="2" id="KW-0964">Secreted</keyword>
<evidence type="ECO:0000256" key="4">
    <source>
        <dbReference type="ARBA" id="ARBA00022900"/>
    </source>
</evidence>
<dbReference type="GO" id="GO:0004867">
    <property type="term" value="F:serine-type endopeptidase inhibitor activity"/>
    <property type="evidence" value="ECO:0007669"/>
    <property type="project" value="UniProtKB-UniRule"/>
</dbReference>
<dbReference type="PROSITE" id="PS50279">
    <property type="entry name" value="BPTI_KUNITZ_2"/>
    <property type="match status" value="2"/>
</dbReference>
<dbReference type="Pfam" id="PF05375">
    <property type="entry name" value="Pacifastin_I"/>
    <property type="match status" value="1"/>
</dbReference>
<comment type="subcellular location">
    <subcellularLocation>
        <location evidence="1">Secreted</location>
    </subcellularLocation>
</comment>
<evidence type="ECO:0000256" key="8">
    <source>
        <dbReference type="ARBA" id="ARBA00034146"/>
    </source>
</evidence>
<dbReference type="Gene3D" id="4.10.410.10">
    <property type="entry name" value="Pancreatic trypsin inhibitor Kunitz domain"/>
    <property type="match status" value="2"/>
</dbReference>
<dbReference type="PRINTS" id="PR00759">
    <property type="entry name" value="BASICPTASE"/>
</dbReference>
<feature type="domain" description="BPTI/Kunitz inhibitor" evidence="11">
    <location>
        <begin position="26"/>
        <end position="76"/>
    </location>
</feature>
<dbReference type="InterPro" id="IPR036880">
    <property type="entry name" value="Kunitz_BPTI_sf"/>
</dbReference>
<dbReference type="GO" id="GO:0005615">
    <property type="term" value="C:extracellular space"/>
    <property type="evidence" value="ECO:0007669"/>
    <property type="project" value="TreeGrafter"/>
</dbReference>
<sequence>MFRGFFLIVSFVGFAPEAELKQTNICLLPTETGPCKANIGRFGFNPRVNRCEIFTYGGCGGNENNFLTFDACFARCGGDPELRCIEGSKFQMDCNNCTCEEGAAVCTLILCPEVDKCCQPIERGPCPDYIIKYGFDIENGKCVEFIYGGCYGNANNFETIEECISECGEILQS</sequence>
<keyword evidence="8" id="KW-1203">Blood coagulation cascade inhibiting toxin</keyword>
<keyword evidence="5 9" id="KW-1015">Disulfide bond</keyword>
<keyword evidence="4 9" id="KW-0722">Serine protease inhibitor</keyword>
<dbReference type="InterPro" id="IPR020901">
    <property type="entry name" value="Prtase_inh_Kunz-CS"/>
</dbReference>
<dbReference type="Pfam" id="PF00014">
    <property type="entry name" value="Kunitz_BPTI"/>
    <property type="match status" value="2"/>
</dbReference>
<protein>
    <submittedName>
        <fullName evidence="13">Boophilin-G2</fullName>
    </submittedName>
</protein>
<keyword evidence="10" id="KW-0732">Signal</keyword>
<keyword evidence="14" id="KW-1185">Reference proteome</keyword>
<feature type="signal peptide" evidence="10">
    <location>
        <begin position="1"/>
        <end position="20"/>
    </location>
</feature>
<dbReference type="InterPro" id="IPR002223">
    <property type="entry name" value="Kunitz_BPTI"/>
</dbReference>
<evidence type="ECO:0000256" key="2">
    <source>
        <dbReference type="ARBA" id="ARBA00022525"/>
    </source>
</evidence>
<comment type="similarity">
    <text evidence="7 9">Belongs to the protease inhibitor I19 family.</text>
</comment>
<dbReference type="Proteomes" id="UP000326759">
    <property type="component" value="Unassembled WGS sequence"/>
</dbReference>
<dbReference type="OrthoDB" id="196393at2759"/>
<dbReference type="SMART" id="SM00131">
    <property type="entry name" value="KU"/>
    <property type="match status" value="2"/>
</dbReference>
<evidence type="ECO:0000256" key="6">
    <source>
        <dbReference type="ARBA" id="ARBA00023240"/>
    </source>
</evidence>
<evidence type="ECO:0000256" key="5">
    <source>
        <dbReference type="ARBA" id="ARBA00023157"/>
    </source>
</evidence>
<keyword evidence="6" id="KW-0800">Toxin</keyword>
<feature type="disulfide bond" evidence="9">
    <location>
        <begin position="84"/>
        <end position="99"/>
    </location>
</feature>
<evidence type="ECO:0000256" key="9">
    <source>
        <dbReference type="PROSITE-ProRule" id="PRU00776"/>
    </source>
</evidence>
<dbReference type="InterPro" id="IPR050098">
    <property type="entry name" value="TFPI/VKTCI-like"/>
</dbReference>
<evidence type="ECO:0000256" key="3">
    <source>
        <dbReference type="ARBA" id="ARBA00022690"/>
    </source>
</evidence>
<reference evidence="13 14" key="1">
    <citation type="journal article" date="2019" name="PLoS Biol.">
        <title>Sex chromosomes control vertical transmission of feminizing Wolbachia symbionts in an isopod.</title>
        <authorList>
            <person name="Becking T."/>
            <person name="Chebbi M.A."/>
            <person name="Giraud I."/>
            <person name="Moumen B."/>
            <person name="Laverre T."/>
            <person name="Caubet Y."/>
            <person name="Peccoud J."/>
            <person name="Gilbert C."/>
            <person name="Cordaux R."/>
        </authorList>
    </citation>
    <scope>NUCLEOTIDE SEQUENCE [LARGE SCALE GENOMIC DNA]</scope>
    <source>
        <strain evidence="13">ANa2</strain>
        <tissue evidence="13">Whole body excluding digestive tract and cuticle</tissue>
    </source>
</reference>
<organism evidence="13 14">
    <name type="scientific">Armadillidium nasatum</name>
    <dbReference type="NCBI Taxonomy" id="96803"/>
    <lineage>
        <taxon>Eukaryota</taxon>
        <taxon>Metazoa</taxon>
        <taxon>Ecdysozoa</taxon>
        <taxon>Arthropoda</taxon>
        <taxon>Crustacea</taxon>
        <taxon>Multicrustacea</taxon>
        <taxon>Malacostraca</taxon>
        <taxon>Eumalacostraca</taxon>
        <taxon>Peracarida</taxon>
        <taxon>Isopoda</taxon>
        <taxon>Oniscidea</taxon>
        <taxon>Crinocheta</taxon>
        <taxon>Armadillidiidae</taxon>
        <taxon>Armadillidium</taxon>
    </lineage>
</organism>
<dbReference type="PROSITE" id="PS51446">
    <property type="entry name" value="PACIFASTIN"/>
    <property type="match status" value="1"/>
</dbReference>
<keyword evidence="3 9" id="KW-0646">Protease inhibitor</keyword>
<dbReference type="InterPro" id="IPR036201">
    <property type="entry name" value="Pacifastin_dom_sf"/>
</dbReference>
<dbReference type="CDD" id="cd00109">
    <property type="entry name" value="Kunitz-type"/>
    <property type="match status" value="2"/>
</dbReference>
<dbReference type="InterPro" id="IPR008037">
    <property type="entry name" value="Pacifastin_dom"/>
</dbReference>
<accession>A0A5N5T4G2</accession>
<dbReference type="SUPFAM" id="SSF57362">
    <property type="entry name" value="BPTI-like"/>
    <property type="match status" value="2"/>
</dbReference>
<evidence type="ECO:0000256" key="1">
    <source>
        <dbReference type="ARBA" id="ARBA00004613"/>
    </source>
</evidence>
<evidence type="ECO:0000259" key="11">
    <source>
        <dbReference type="PROSITE" id="PS50279"/>
    </source>
</evidence>
<keyword evidence="6" id="KW-1199">Hemostasis impairing toxin</keyword>
<comment type="caution">
    <text evidence="9">Lacks conserved residue(s) required for the propagation of feature annotation.</text>
</comment>
<comment type="caution">
    <text evidence="13">The sequence shown here is derived from an EMBL/GenBank/DDBJ whole genome shotgun (WGS) entry which is preliminary data.</text>
</comment>